<evidence type="ECO:0000256" key="1">
    <source>
        <dbReference type="ARBA" id="ARBA00004459"/>
    </source>
</evidence>
<evidence type="ECO:0000256" key="3">
    <source>
        <dbReference type="ARBA" id="ARBA00023136"/>
    </source>
</evidence>
<organism evidence="7 8">
    <name type="scientific">Niveibacterium umoris</name>
    <dbReference type="NCBI Taxonomy" id="1193620"/>
    <lineage>
        <taxon>Bacteria</taxon>
        <taxon>Pseudomonadati</taxon>
        <taxon>Pseudomonadota</taxon>
        <taxon>Betaproteobacteria</taxon>
        <taxon>Rhodocyclales</taxon>
        <taxon>Rhodocyclaceae</taxon>
        <taxon>Niveibacterium</taxon>
    </lineage>
</organism>
<dbReference type="EMBL" id="JACIET010000002">
    <property type="protein sequence ID" value="MBB4013523.1"/>
    <property type="molecule type" value="Genomic_DNA"/>
</dbReference>
<keyword evidence="5 7" id="KW-0449">Lipoprotein</keyword>
<dbReference type="Pfam" id="PF05433">
    <property type="entry name" value="Rick_17kDa_Anti"/>
    <property type="match status" value="1"/>
</dbReference>
<evidence type="ECO:0000259" key="6">
    <source>
        <dbReference type="Pfam" id="PF05433"/>
    </source>
</evidence>
<keyword evidence="4" id="KW-0564">Palmitate</keyword>
<keyword evidence="3" id="KW-0472">Membrane</keyword>
<evidence type="ECO:0000313" key="7">
    <source>
        <dbReference type="EMBL" id="MBB4013523.1"/>
    </source>
</evidence>
<dbReference type="AlphaFoldDB" id="A0A840BLL6"/>
<dbReference type="RefSeq" id="WP_183635387.1">
    <property type="nucleotide sequence ID" value="NZ_BAABLE010000005.1"/>
</dbReference>
<dbReference type="PANTHER" id="PTHR35603">
    <property type="match status" value="1"/>
</dbReference>
<dbReference type="InterPro" id="IPR008816">
    <property type="entry name" value="Gly_zipper_2TM_dom"/>
</dbReference>
<comment type="caution">
    <text evidence="7">The sequence shown here is derived from an EMBL/GenBank/DDBJ whole genome shotgun (WGS) entry which is preliminary data.</text>
</comment>
<dbReference type="Proteomes" id="UP000561045">
    <property type="component" value="Unassembled WGS sequence"/>
</dbReference>
<protein>
    <submittedName>
        <fullName evidence="7">Outer membrane lipoprotein SlyB</fullName>
    </submittedName>
</protein>
<evidence type="ECO:0000256" key="5">
    <source>
        <dbReference type="ARBA" id="ARBA00023288"/>
    </source>
</evidence>
<evidence type="ECO:0000256" key="2">
    <source>
        <dbReference type="ARBA" id="ARBA00022729"/>
    </source>
</evidence>
<gene>
    <name evidence="7" type="ORF">GGR36_002869</name>
</gene>
<accession>A0A840BLL6</accession>
<dbReference type="GO" id="GO:0009279">
    <property type="term" value="C:cell outer membrane"/>
    <property type="evidence" value="ECO:0007669"/>
    <property type="project" value="UniProtKB-SubCell"/>
</dbReference>
<evidence type="ECO:0000313" key="8">
    <source>
        <dbReference type="Proteomes" id="UP000561045"/>
    </source>
</evidence>
<comment type="subcellular location">
    <subcellularLocation>
        <location evidence="1">Cell outer membrane</location>
        <topology evidence="1">Lipid-anchor</topology>
    </subcellularLocation>
</comment>
<dbReference type="PROSITE" id="PS51257">
    <property type="entry name" value="PROKAR_LIPOPROTEIN"/>
    <property type="match status" value="1"/>
</dbReference>
<evidence type="ECO:0000256" key="4">
    <source>
        <dbReference type="ARBA" id="ARBA00023139"/>
    </source>
</evidence>
<keyword evidence="2" id="KW-0732">Signal</keyword>
<keyword evidence="8" id="KW-1185">Reference proteome</keyword>
<feature type="domain" description="Glycine zipper 2TM" evidence="6">
    <location>
        <begin position="59"/>
        <end position="100"/>
    </location>
</feature>
<sequence>MKAFFFPAAAALCVALGGCMSTLSGDSYSRDEARRIQTVEYGEIVALRPVVLEGTKSPIGAIAGAAIGGIAGSTVGAGKGSDIAAVVGAVAGGVAGSAIEESATRKQGVEITLKMARGDTIAVVQEASPQDDFRIGDKVRLLSSGGTHRVSR</sequence>
<dbReference type="PANTHER" id="PTHR35603:SF1">
    <property type="entry name" value="OUTER MEMBRANE LIPOPROTEIN SLYB"/>
    <property type="match status" value="1"/>
</dbReference>
<name>A0A840BLL6_9RHOO</name>
<reference evidence="7 8" key="1">
    <citation type="submission" date="2020-08" db="EMBL/GenBank/DDBJ databases">
        <title>Genomic Encyclopedia of Type Strains, Phase IV (KMG-IV): sequencing the most valuable type-strain genomes for metagenomic binning, comparative biology and taxonomic classification.</title>
        <authorList>
            <person name="Goeker M."/>
        </authorList>
    </citation>
    <scope>NUCLEOTIDE SEQUENCE [LARGE SCALE GENOMIC DNA]</scope>
    <source>
        <strain evidence="7 8">DSM 106739</strain>
    </source>
</reference>
<dbReference type="InterPro" id="IPR051407">
    <property type="entry name" value="Bact_OM_lipoprot/Surf_antigen"/>
</dbReference>
<proteinExistence type="predicted"/>